<keyword evidence="2 3" id="KW-0560">Oxidoreductase</keyword>
<dbReference type="GO" id="GO:0016491">
    <property type="term" value="F:oxidoreductase activity"/>
    <property type="evidence" value="ECO:0007669"/>
    <property type="project" value="UniProtKB-KW"/>
</dbReference>
<reference evidence="4" key="1">
    <citation type="journal article" date="2019" name="Int. J. Syst. Evol. Microbiol.">
        <title>The Global Catalogue of Microorganisms (GCM) 10K type strain sequencing project: providing services to taxonomists for standard genome sequencing and annotation.</title>
        <authorList>
            <consortium name="The Broad Institute Genomics Platform"/>
            <consortium name="The Broad Institute Genome Sequencing Center for Infectious Disease"/>
            <person name="Wu L."/>
            <person name="Ma J."/>
        </authorList>
    </citation>
    <scope>NUCLEOTIDE SEQUENCE [LARGE SCALE GENOMIC DNA]</scope>
    <source>
        <strain evidence="4">KCTC 42984</strain>
    </source>
</reference>
<dbReference type="Gene3D" id="3.40.50.720">
    <property type="entry name" value="NAD(P)-binding Rossmann-like Domain"/>
    <property type="match status" value="1"/>
</dbReference>
<dbReference type="PRINTS" id="PR00081">
    <property type="entry name" value="GDHRDH"/>
</dbReference>
<comment type="similarity">
    <text evidence="1">Belongs to the short-chain dehydrogenases/reductases (SDR) family.</text>
</comment>
<dbReference type="InterPro" id="IPR002347">
    <property type="entry name" value="SDR_fam"/>
</dbReference>
<dbReference type="EC" id="1.1.1.-" evidence="3"/>
<keyword evidence="4" id="KW-1185">Reference proteome</keyword>
<organism evidence="3 4">
    <name type="scientific">Novosphingobium bradum</name>
    <dbReference type="NCBI Taxonomy" id="1737444"/>
    <lineage>
        <taxon>Bacteria</taxon>
        <taxon>Pseudomonadati</taxon>
        <taxon>Pseudomonadota</taxon>
        <taxon>Alphaproteobacteria</taxon>
        <taxon>Sphingomonadales</taxon>
        <taxon>Sphingomonadaceae</taxon>
        <taxon>Novosphingobium</taxon>
    </lineage>
</organism>
<dbReference type="InterPro" id="IPR036291">
    <property type="entry name" value="NAD(P)-bd_dom_sf"/>
</dbReference>
<comment type="caution">
    <text evidence="3">The sequence shown here is derived from an EMBL/GenBank/DDBJ whole genome shotgun (WGS) entry which is preliminary data.</text>
</comment>
<dbReference type="RefSeq" id="WP_379508219.1">
    <property type="nucleotide sequence ID" value="NZ_JBHRTQ010000001.1"/>
</dbReference>
<evidence type="ECO:0000313" key="4">
    <source>
        <dbReference type="Proteomes" id="UP001595604"/>
    </source>
</evidence>
<evidence type="ECO:0000313" key="3">
    <source>
        <dbReference type="EMBL" id="MFC3172823.1"/>
    </source>
</evidence>
<dbReference type="PANTHER" id="PTHR24321">
    <property type="entry name" value="DEHYDROGENASES, SHORT CHAIN"/>
    <property type="match status" value="1"/>
</dbReference>
<dbReference type="SUPFAM" id="SSF51735">
    <property type="entry name" value="NAD(P)-binding Rossmann-fold domains"/>
    <property type="match status" value="1"/>
</dbReference>
<proteinExistence type="inferred from homology"/>
<accession>A0ABV7IQ82</accession>
<gene>
    <name evidence="3" type="ORF">ACFOD9_01010</name>
</gene>
<evidence type="ECO:0000256" key="2">
    <source>
        <dbReference type="ARBA" id="ARBA00023002"/>
    </source>
</evidence>
<dbReference type="Pfam" id="PF13561">
    <property type="entry name" value="adh_short_C2"/>
    <property type="match status" value="1"/>
</dbReference>
<dbReference type="Proteomes" id="UP001595604">
    <property type="component" value="Unassembled WGS sequence"/>
</dbReference>
<name>A0ABV7IQ82_9SPHN</name>
<dbReference type="EMBL" id="JBHRTQ010000001">
    <property type="protein sequence ID" value="MFC3172823.1"/>
    <property type="molecule type" value="Genomic_DNA"/>
</dbReference>
<evidence type="ECO:0000256" key="1">
    <source>
        <dbReference type="ARBA" id="ARBA00006484"/>
    </source>
</evidence>
<dbReference type="CDD" id="cd05233">
    <property type="entry name" value="SDR_c"/>
    <property type="match status" value="1"/>
</dbReference>
<protein>
    <submittedName>
        <fullName evidence="3">SDR family NAD(P)-dependent oxidoreductase</fullName>
        <ecNumber evidence="3">1.1.1.-</ecNumber>
    </submittedName>
</protein>
<dbReference type="PRINTS" id="PR00080">
    <property type="entry name" value="SDRFAMILY"/>
</dbReference>
<sequence length="248" mass="25998">MTNGDLSGKVAIVTGAGGGIGSVTAERLARAGAKVLLTDINPQALDAATSRLAAEGLAVRQFVADVAQESDVAALVADVIGAWGQIDVVHNNAAIVDYQDRSILDLSVEVWDRTIAINSRGPMLLCKHVLPHMIARGQGGSIINATSHASENGQAEAMVAYGSSKGALNSLTYYVATQMAPHRIRCNGIMLGVVATEGLRQLLGDERMDWLSANAQLGRTFGPADVAPIVHFLASDEAELITGKIFRV</sequence>
<dbReference type="PANTHER" id="PTHR24321:SF14">
    <property type="entry name" value="SHORT-CHAIN TYPE DEHYDROGENASE_REDUCTASE BLR2146-RELATED"/>
    <property type="match status" value="1"/>
</dbReference>